<organism evidence="1 2">
    <name type="scientific">Ensete ventricosum</name>
    <name type="common">Abyssinian banana</name>
    <name type="synonym">Musa ensete</name>
    <dbReference type="NCBI Taxonomy" id="4639"/>
    <lineage>
        <taxon>Eukaryota</taxon>
        <taxon>Viridiplantae</taxon>
        <taxon>Streptophyta</taxon>
        <taxon>Embryophyta</taxon>
        <taxon>Tracheophyta</taxon>
        <taxon>Spermatophyta</taxon>
        <taxon>Magnoliopsida</taxon>
        <taxon>Liliopsida</taxon>
        <taxon>Zingiberales</taxon>
        <taxon>Musaceae</taxon>
        <taxon>Ensete</taxon>
    </lineage>
</organism>
<dbReference type="AlphaFoldDB" id="A0A426ZSX9"/>
<accession>A0A426ZSX9</accession>
<dbReference type="EMBL" id="AMZH03005145">
    <property type="protein sequence ID" value="RRT67142.1"/>
    <property type="molecule type" value="Genomic_DNA"/>
</dbReference>
<protein>
    <submittedName>
        <fullName evidence="1">Uncharacterized protein</fullName>
    </submittedName>
</protein>
<reference evidence="1 2" key="1">
    <citation type="journal article" date="2014" name="Agronomy (Basel)">
        <title>A Draft Genome Sequence for Ensete ventricosum, the Drought-Tolerant Tree Against Hunger.</title>
        <authorList>
            <person name="Harrison J."/>
            <person name="Moore K.A."/>
            <person name="Paszkiewicz K."/>
            <person name="Jones T."/>
            <person name="Grant M."/>
            <person name="Ambacheew D."/>
            <person name="Muzemil S."/>
            <person name="Studholme D.J."/>
        </authorList>
    </citation>
    <scope>NUCLEOTIDE SEQUENCE [LARGE SCALE GENOMIC DNA]</scope>
</reference>
<proteinExistence type="predicted"/>
<evidence type="ECO:0000313" key="2">
    <source>
        <dbReference type="Proteomes" id="UP000287651"/>
    </source>
</evidence>
<comment type="caution">
    <text evidence="1">The sequence shown here is derived from an EMBL/GenBank/DDBJ whole genome shotgun (WGS) entry which is preliminary data.</text>
</comment>
<evidence type="ECO:0000313" key="1">
    <source>
        <dbReference type="EMBL" id="RRT67142.1"/>
    </source>
</evidence>
<dbReference type="Proteomes" id="UP000287651">
    <property type="component" value="Unassembled WGS sequence"/>
</dbReference>
<name>A0A426ZSX9_ENSVE</name>
<gene>
    <name evidence="1" type="ORF">B296_00026788</name>
</gene>
<sequence length="77" mass="8617">MRRCLYCKRYRLRMVGDCPSRREPPLPTGGLLAVVDPIGSLAMSIAPTGGLRSPSPRFIIKGGEEAQENRRGYHYKL</sequence>